<gene>
    <name evidence="4" type="primary">rimI</name>
    <name evidence="4" type="ORF">DSO08_03935</name>
</gene>
<keyword evidence="2 4" id="KW-0012">Acyltransferase</keyword>
<dbReference type="Proteomes" id="UP000315399">
    <property type="component" value="Unassembled WGS sequence"/>
</dbReference>
<accession>A0A523BCB5</accession>
<dbReference type="PANTHER" id="PTHR23091:SF4">
    <property type="entry name" value="N-TERMINAL AMINO-ACID N(ALPHA)-ACETYLTRANSFERASE NATA"/>
    <property type="match status" value="1"/>
</dbReference>
<evidence type="ECO:0000259" key="3">
    <source>
        <dbReference type="PROSITE" id="PS51186"/>
    </source>
</evidence>
<dbReference type="Pfam" id="PF00583">
    <property type="entry name" value="Acetyltransf_1"/>
    <property type="match status" value="1"/>
</dbReference>
<dbReference type="SUPFAM" id="SSF55729">
    <property type="entry name" value="Acyl-CoA N-acyltransferases (Nat)"/>
    <property type="match status" value="1"/>
</dbReference>
<dbReference type="InterPro" id="IPR016181">
    <property type="entry name" value="Acyl_CoA_acyltransferase"/>
</dbReference>
<proteinExistence type="predicted"/>
<dbReference type="CDD" id="cd04301">
    <property type="entry name" value="NAT_SF"/>
    <property type="match status" value="1"/>
</dbReference>
<organism evidence="4 5">
    <name type="scientific">Thermoproteota archaeon</name>
    <dbReference type="NCBI Taxonomy" id="2056631"/>
    <lineage>
        <taxon>Archaea</taxon>
        <taxon>Thermoproteota</taxon>
    </lineage>
</organism>
<evidence type="ECO:0000256" key="1">
    <source>
        <dbReference type="ARBA" id="ARBA00022679"/>
    </source>
</evidence>
<keyword evidence="1 4" id="KW-0808">Transferase</keyword>
<evidence type="ECO:0000313" key="5">
    <source>
        <dbReference type="Proteomes" id="UP000315399"/>
    </source>
</evidence>
<dbReference type="InterPro" id="IPR006464">
    <property type="entry name" value="AcTrfase_RimI/Ard1"/>
</dbReference>
<feature type="domain" description="N-acetyltransferase" evidence="3">
    <location>
        <begin position="1"/>
        <end position="140"/>
    </location>
</feature>
<evidence type="ECO:0000313" key="4">
    <source>
        <dbReference type="EMBL" id="TDA38599.1"/>
    </source>
</evidence>
<name>A0A523BCB5_9CREN</name>
<dbReference type="InterPro" id="IPR000182">
    <property type="entry name" value="GNAT_dom"/>
</dbReference>
<sequence length="144" mass="16599">MTINKVCLPENYSPAFFLEHHYENPKIFLVAEVDGKVIGYNMCRIEFGISNIRTAFAKKGHVISIAVMKEYRNRGIGYSLMTEGIKRVRECGATEIYLEVRISNKPAIELYRKLGFKASRIIEGYYRDGEDAYLMVKDLSEMEL</sequence>
<dbReference type="AlphaFoldDB" id="A0A523BCB5"/>
<dbReference type="GO" id="GO:0008999">
    <property type="term" value="F:protein-N-terminal-alanine acetyltransferase activity"/>
    <property type="evidence" value="ECO:0007669"/>
    <property type="project" value="UniProtKB-EC"/>
</dbReference>
<dbReference type="EC" id="2.3.1.267" evidence="4"/>
<dbReference type="PANTHER" id="PTHR23091">
    <property type="entry name" value="N-TERMINAL ACETYLTRANSFERASE"/>
    <property type="match status" value="1"/>
</dbReference>
<dbReference type="InterPro" id="IPR045047">
    <property type="entry name" value="Ard1-like"/>
</dbReference>
<dbReference type="PROSITE" id="PS51186">
    <property type="entry name" value="GNAT"/>
    <property type="match status" value="1"/>
</dbReference>
<dbReference type="GO" id="GO:0031415">
    <property type="term" value="C:NatA complex"/>
    <property type="evidence" value="ECO:0007669"/>
    <property type="project" value="InterPro"/>
</dbReference>
<evidence type="ECO:0000256" key="2">
    <source>
        <dbReference type="ARBA" id="ARBA00023315"/>
    </source>
</evidence>
<dbReference type="NCBIfam" id="TIGR01575">
    <property type="entry name" value="rimI"/>
    <property type="match status" value="1"/>
</dbReference>
<dbReference type="Gene3D" id="3.40.630.30">
    <property type="match status" value="1"/>
</dbReference>
<protein>
    <submittedName>
        <fullName evidence="4">Ribosomal-protein-alanine N-acetyltransferase</fullName>
        <ecNumber evidence="4">2.3.1.267</ecNumber>
    </submittedName>
</protein>
<comment type="caution">
    <text evidence="4">The sequence shown here is derived from an EMBL/GenBank/DDBJ whole genome shotgun (WGS) entry which is preliminary data.</text>
</comment>
<dbReference type="EMBL" id="QNVH01000033">
    <property type="protein sequence ID" value="TDA38599.1"/>
    <property type="molecule type" value="Genomic_DNA"/>
</dbReference>
<reference evidence="4 5" key="1">
    <citation type="journal article" date="2019" name="Nat. Microbiol.">
        <title>Expanding anaerobic alkane metabolism in the domain of Archaea.</title>
        <authorList>
            <person name="Wang Y."/>
            <person name="Wegener G."/>
            <person name="Hou J."/>
            <person name="Wang F."/>
            <person name="Xiao X."/>
        </authorList>
    </citation>
    <scope>NUCLEOTIDE SEQUENCE [LARGE SCALE GENOMIC DNA]</scope>
    <source>
        <strain evidence="4">WYZ-LMO10</strain>
    </source>
</reference>